<feature type="domain" description="Alpha-D-phosphohexomutase alpha/beta/alpha" evidence="9">
    <location>
        <begin position="7"/>
        <end position="131"/>
    </location>
</feature>
<evidence type="ECO:0000256" key="6">
    <source>
        <dbReference type="ARBA" id="ARBA00023235"/>
    </source>
</evidence>
<accession>B9L0V7</accession>
<dbReference type="CDD" id="cd03089">
    <property type="entry name" value="PMM_PGM"/>
    <property type="match status" value="1"/>
</dbReference>
<keyword evidence="5 7" id="KW-0460">Magnesium</keyword>
<dbReference type="GO" id="GO:0000287">
    <property type="term" value="F:magnesium ion binding"/>
    <property type="evidence" value="ECO:0007669"/>
    <property type="project" value="InterPro"/>
</dbReference>
<keyword evidence="3" id="KW-0597">Phosphoprotein</keyword>
<dbReference type="Pfam" id="PF02879">
    <property type="entry name" value="PGM_PMM_II"/>
    <property type="match status" value="1"/>
</dbReference>
<dbReference type="AlphaFoldDB" id="B9L0V7"/>
<dbReference type="PANTHER" id="PTHR43771">
    <property type="entry name" value="PHOSPHOMANNOMUTASE"/>
    <property type="match status" value="1"/>
</dbReference>
<dbReference type="PANTHER" id="PTHR43771:SF1">
    <property type="entry name" value="PHOSPHOMANNOMUTASE"/>
    <property type="match status" value="1"/>
</dbReference>
<dbReference type="Gene3D" id="3.30.310.50">
    <property type="entry name" value="Alpha-D-phosphohexomutase, C-terminal domain"/>
    <property type="match status" value="1"/>
</dbReference>
<comment type="similarity">
    <text evidence="2 7">Belongs to the phosphohexose mutase family.</text>
</comment>
<dbReference type="HOGENOM" id="CLU_016950_9_2_0"/>
<feature type="domain" description="Alpha-D-phosphohexomutase C-terminal" evidence="8">
    <location>
        <begin position="372"/>
        <end position="441"/>
    </location>
</feature>
<dbReference type="Proteomes" id="UP000000447">
    <property type="component" value="Chromosome"/>
</dbReference>
<proteinExistence type="inferred from homology"/>
<dbReference type="PRINTS" id="PR00509">
    <property type="entry name" value="PGMPMM"/>
</dbReference>
<organism evidence="12 13">
    <name type="scientific">Thermomicrobium roseum (strain ATCC 27502 / DSM 5159 / P-2)</name>
    <dbReference type="NCBI Taxonomy" id="309801"/>
    <lineage>
        <taxon>Bacteria</taxon>
        <taxon>Pseudomonadati</taxon>
        <taxon>Thermomicrobiota</taxon>
        <taxon>Thermomicrobia</taxon>
        <taxon>Thermomicrobiales</taxon>
        <taxon>Thermomicrobiaceae</taxon>
        <taxon>Thermomicrobium</taxon>
    </lineage>
</organism>
<evidence type="ECO:0000259" key="11">
    <source>
        <dbReference type="Pfam" id="PF02880"/>
    </source>
</evidence>
<evidence type="ECO:0000313" key="12">
    <source>
        <dbReference type="EMBL" id="ACM05655.1"/>
    </source>
</evidence>
<sequence>MAGTVAQVFKAYDIRGIYPEELDENLAYRIGRAFALYLRPRNVVVGRDMRVSSPTLAEAVIRGLLDQGVNVTDVGLVSTDALYFAVGKYRFDGGIMVTASHNPAEYNGFKLCREEAQALSLDRGIGEIRDLVLQGEFPEPEQRGTLEQRDILDDFAEHVLSFIDRSVIKPFTVAVDAGNGMGGLIAPKVFGRLPLRIIPLYFELDGRFPNHVPNPIEPENIRDLQRAVLEHQADLGIAFDGDADRMFILDERGQFVGGDMVTALVAKALLHKHPGAKIVYNLICSRAVPEVIRENGGIAIRSRVGHSFIKALMREQDAIFGGEHSGHFYFRDNWYADSGIIAAVTVLELLSREGVTVSQAIAPIDRYYRSGEINMEVHDFQAVLRALETHFHDGKIDHLDGLTVEYPDWWFNARPSNTQPLLRINVEATTPELLRRKTEEVLSVVRRAAAS</sequence>
<dbReference type="GO" id="GO:0005975">
    <property type="term" value="P:carbohydrate metabolic process"/>
    <property type="evidence" value="ECO:0007669"/>
    <property type="project" value="InterPro"/>
</dbReference>
<dbReference type="Pfam" id="PF02878">
    <property type="entry name" value="PGM_PMM_I"/>
    <property type="match status" value="1"/>
</dbReference>
<gene>
    <name evidence="12" type="primary">glmM</name>
    <name evidence="12" type="ordered locus">trd_1178</name>
</gene>
<name>B9L0V7_THERP</name>
<dbReference type="InterPro" id="IPR005843">
    <property type="entry name" value="A-D-PHexomutase_C"/>
</dbReference>
<keyword evidence="13" id="KW-1185">Reference proteome</keyword>
<evidence type="ECO:0000256" key="5">
    <source>
        <dbReference type="ARBA" id="ARBA00022842"/>
    </source>
</evidence>
<evidence type="ECO:0000256" key="1">
    <source>
        <dbReference type="ARBA" id="ARBA00001946"/>
    </source>
</evidence>
<dbReference type="GO" id="GO:0008966">
    <property type="term" value="F:phosphoglucosamine mutase activity"/>
    <property type="evidence" value="ECO:0007669"/>
    <property type="project" value="InterPro"/>
</dbReference>
<evidence type="ECO:0000313" key="13">
    <source>
        <dbReference type="Proteomes" id="UP000000447"/>
    </source>
</evidence>
<evidence type="ECO:0000256" key="4">
    <source>
        <dbReference type="ARBA" id="ARBA00022723"/>
    </source>
</evidence>
<dbReference type="InterPro" id="IPR005846">
    <property type="entry name" value="A-D-PHexomutase_a/b/a-III"/>
</dbReference>
<evidence type="ECO:0000259" key="8">
    <source>
        <dbReference type="Pfam" id="PF00408"/>
    </source>
</evidence>
<feature type="domain" description="Alpha-D-phosphohexomutase alpha/beta/alpha" evidence="10">
    <location>
        <begin position="154"/>
        <end position="253"/>
    </location>
</feature>
<dbReference type="KEGG" id="tro:trd_1178"/>
<feature type="domain" description="Alpha-D-phosphohexomutase alpha/beta/alpha" evidence="11">
    <location>
        <begin position="258"/>
        <end position="366"/>
    </location>
</feature>
<dbReference type="EMBL" id="CP001275">
    <property type="protein sequence ID" value="ACM05655.1"/>
    <property type="molecule type" value="Genomic_DNA"/>
</dbReference>
<dbReference type="PROSITE" id="PS00710">
    <property type="entry name" value="PGM_PMM"/>
    <property type="match status" value="1"/>
</dbReference>
<dbReference type="InterPro" id="IPR016055">
    <property type="entry name" value="A-D-PHexomutase_a/b/a-I/II/III"/>
</dbReference>
<comment type="cofactor">
    <cofactor evidence="1">
        <name>Mg(2+)</name>
        <dbReference type="ChEBI" id="CHEBI:18420"/>
    </cofactor>
</comment>
<dbReference type="STRING" id="309801.trd_1178"/>
<dbReference type="OrthoDB" id="9806956at2"/>
<dbReference type="Pfam" id="PF00408">
    <property type="entry name" value="PGM_PMM_IV"/>
    <property type="match status" value="1"/>
</dbReference>
<evidence type="ECO:0000256" key="7">
    <source>
        <dbReference type="RuleBase" id="RU004326"/>
    </source>
</evidence>
<evidence type="ECO:0000256" key="2">
    <source>
        <dbReference type="ARBA" id="ARBA00010231"/>
    </source>
</evidence>
<evidence type="ECO:0000259" key="10">
    <source>
        <dbReference type="Pfam" id="PF02879"/>
    </source>
</evidence>
<dbReference type="SUPFAM" id="SSF53738">
    <property type="entry name" value="Phosphoglucomutase, first 3 domains"/>
    <property type="match status" value="3"/>
</dbReference>
<dbReference type="RefSeq" id="WP_015922131.1">
    <property type="nucleotide sequence ID" value="NC_011959.1"/>
</dbReference>
<protein>
    <submittedName>
        <fullName evidence="12">Phosphomannomutase</fullName>
    </submittedName>
</protein>
<keyword evidence="6" id="KW-0413">Isomerase</keyword>
<dbReference type="InterPro" id="IPR005845">
    <property type="entry name" value="A-D-PHexomutase_a/b/a-II"/>
</dbReference>
<dbReference type="NCBIfam" id="TIGR03990">
    <property type="entry name" value="Arch_GlmM"/>
    <property type="match status" value="1"/>
</dbReference>
<keyword evidence="4 7" id="KW-0479">Metal-binding</keyword>
<dbReference type="eggNOG" id="COG1109">
    <property type="taxonomic scope" value="Bacteria"/>
</dbReference>
<dbReference type="InterPro" id="IPR016066">
    <property type="entry name" value="A-D-PHexomutase_CS"/>
</dbReference>
<dbReference type="InterPro" id="IPR005844">
    <property type="entry name" value="A-D-PHexomutase_a/b/a-I"/>
</dbReference>
<dbReference type="InterPro" id="IPR036900">
    <property type="entry name" value="A-D-PHexomutase_C_sf"/>
</dbReference>
<reference evidence="12 13" key="1">
    <citation type="journal article" date="2009" name="PLoS ONE">
        <title>Complete genome sequence of the aerobic CO-oxidizing thermophile Thermomicrobium roseum.</title>
        <authorList>
            <person name="Wu D."/>
            <person name="Raymond J."/>
            <person name="Wu M."/>
            <person name="Chatterji S."/>
            <person name="Ren Q."/>
            <person name="Graham J.E."/>
            <person name="Bryant D.A."/>
            <person name="Robb F."/>
            <person name="Colman A."/>
            <person name="Tallon L.J."/>
            <person name="Badger J.H."/>
            <person name="Madupu R."/>
            <person name="Ward N.L."/>
            <person name="Eisen J.A."/>
        </authorList>
    </citation>
    <scope>NUCLEOTIDE SEQUENCE [LARGE SCALE GENOMIC DNA]</scope>
    <source>
        <strain evidence="13">ATCC 27502 / DSM 5159 / P-2</strain>
    </source>
</reference>
<dbReference type="InterPro" id="IPR005841">
    <property type="entry name" value="Alpha-D-phosphohexomutase_SF"/>
</dbReference>
<evidence type="ECO:0000256" key="3">
    <source>
        <dbReference type="ARBA" id="ARBA00022553"/>
    </source>
</evidence>
<dbReference type="Pfam" id="PF02880">
    <property type="entry name" value="PGM_PMM_III"/>
    <property type="match status" value="1"/>
</dbReference>
<evidence type="ECO:0000259" key="9">
    <source>
        <dbReference type="Pfam" id="PF02878"/>
    </source>
</evidence>
<dbReference type="SUPFAM" id="SSF55957">
    <property type="entry name" value="Phosphoglucomutase, C-terminal domain"/>
    <property type="match status" value="1"/>
</dbReference>
<dbReference type="Gene3D" id="3.40.120.10">
    <property type="entry name" value="Alpha-D-Glucose-1,6-Bisphosphate, subunit A, domain 3"/>
    <property type="match status" value="3"/>
</dbReference>
<dbReference type="InterPro" id="IPR024086">
    <property type="entry name" value="GlmM_arc-type"/>
</dbReference>